<keyword evidence="3" id="KW-1185">Reference proteome</keyword>
<accession>A0A327NYW4</accession>
<gene>
    <name evidence="2" type="ORF">HMF3257_35355</name>
</gene>
<evidence type="ECO:0000313" key="2">
    <source>
        <dbReference type="EMBL" id="RAI78058.1"/>
    </source>
</evidence>
<protein>
    <recommendedName>
        <fullName evidence="4">Sensor histidine kinase</fullName>
    </recommendedName>
</protein>
<organism evidence="2 3">
    <name type="scientific">Spirosoma telluris</name>
    <dbReference type="NCBI Taxonomy" id="2183553"/>
    <lineage>
        <taxon>Bacteria</taxon>
        <taxon>Pseudomonadati</taxon>
        <taxon>Bacteroidota</taxon>
        <taxon>Cytophagia</taxon>
        <taxon>Cytophagales</taxon>
        <taxon>Cytophagaceae</taxon>
        <taxon>Spirosoma</taxon>
    </lineage>
</organism>
<reference evidence="2 3" key="1">
    <citation type="submission" date="2018-06" db="EMBL/GenBank/DDBJ databases">
        <title>Spirosoma sp. HMF3257 Genome sequencing and assembly.</title>
        <authorList>
            <person name="Kang H."/>
            <person name="Cha I."/>
            <person name="Kim H."/>
            <person name="Kang J."/>
            <person name="Joh K."/>
        </authorList>
    </citation>
    <scope>NUCLEOTIDE SEQUENCE [LARGE SCALE GENOMIC DNA]</scope>
    <source>
        <strain evidence="2 3">HMF3257</strain>
    </source>
</reference>
<dbReference type="Proteomes" id="UP000249016">
    <property type="component" value="Unassembled WGS sequence"/>
</dbReference>
<comment type="caution">
    <text evidence="2">The sequence shown here is derived from an EMBL/GenBank/DDBJ whole genome shotgun (WGS) entry which is preliminary data.</text>
</comment>
<proteinExistence type="predicted"/>
<evidence type="ECO:0000313" key="3">
    <source>
        <dbReference type="Proteomes" id="UP000249016"/>
    </source>
</evidence>
<keyword evidence="1" id="KW-0812">Transmembrane</keyword>
<feature type="transmembrane region" description="Helical" evidence="1">
    <location>
        <begin position="12"/>
        <end position="36"/>
    </location>
</feature>
<evidence type="ECO:0008006" key="4">
    <source>
        <dbReference type="Google" id="ProtNLM"/>
    </source>
</evidence>
<dbReference type="AlphaFoldDB" id="A0A327NYW4"/>
<name>A0A327NYW4_9BACT</name>
<sequence length="121" mass="13642">MYPATYGRLAVLLSLVVILLVAGYSVLTGFVAIRYFKATHQRLNREVAAHIATFSQPFVGMNVNHEATERIFFNAMVTNPSAEVYLLDTTGRVMIYEAPAEKIKRHQVKLEPIQQFIQTKG</sequence>
<keyword evidence="1" id="KW-0472">Membrane</keyword>
<evidence type="ECO:0000256" key="1">
    <source>
        <dbReference type="SAM" id="Phobius"/>
    </source>
</evidence>
<keyword evidence="1" id="KW-1133">Transmembrane helix</keyword>
<dbReference type="EMBL" id="QLII01000001">
    <property type="protein sequence ID" value="RAI78058.1"/>
    <property type="molecule type" value="Genomic_DNA"/>
</dbReference>